<accession>A0AAF0TFN3</accession>
<feature type="non-terminal residue" evidence="1">
    <location>
        <position position="1"/>
    </location>
</feature>
<dbReference type="AlphaFoldDB" id="A0AAF0TFN3"/>
<proteinExistence type="predicted"/>
<evidence type="ECO:0000313" key="2">
    <source>
        <dbReference type="Proteomes" id="UP001234989"/>
    </source>
</evidence>
<gene>
    <name evidence="1" type="ORF">MTR67_012082</name>
</gene>
<reference evidence="1" key="1">
    <citation type="submission" date="2023-08" db="EMBL/GenBank/DDBJ databases">
        <title>A de novo genome assembly of Solanum verrucosum Schlechtendal, a Mexican diploid species geographically isolated from the other diploid A-genome species in potato relatives.</title>
        <authorList>
            <person name="Hosaka K."/>
        </authorList>
    </citation>
    <scope>NUCLEOTIDE SEQUENCE</scope>
    <source>
        <tissue evidence="1">Young leaves</tissue>
    </source>
</reference>
<keyword evidence="2" id="KW-1185">Reference proteome</keyword>
<evidence type="ECO:0000313" key="1">
    <source>
        <dbReference type="EMBL" id="WMV18697.1"/>
    </source>
</evidence>
<sequence>PKSKNPRDPNPNLEDETLWINADQLGDSPFGIVHRRLAPAFSIVMHLFIGRHGTSSWNFSVIRRLLPFTAN</sequence>
<organism evidence="1 2">
    <name type="scientific">Solanum verrucosum</name>
    <dbReference type="NCBI Taxonomy" id="315347"/>
    <lineage>
        <taxon>Eukaryota</taxon>
        <taxon>Viridiplantae</taxon>
        <taxon>Streptophyta</taxon>
        <taxon>Embryophyta</taxon>
        <taxon>Tracheophyta</taxon>
        <taxon>Spermatophyta</taxon>
        <taxon>Magnoliopsida</taxon>
        <taxon>eudicotyledons</taxon>
        <taxon>Gunneridae</taxon>
        <taxon>Pentapetalae</taxon>
        <taxon>asterids</taxon>
        <taxon>lamiids</taxon>
        <taxon>Solanales</taxon>
        <taxon>Solanaceae</taxon>
        <taxon>Solanoideae</taxon>
        <taxon>Solaneae</taxon>
        <taxon>Solanum</taxon>
    </lineage>
</organism>
<name>A0AAF0TFN3_SOLVR</name>
<protein>
    <submittedName>
        <fullName evidence="1">Uncharacterized protein</fullName>
    </submittedName>
</protein>
<dbReference type="Proteomes" id="UP001234989">
    <property type="component" value="Chromosome 3"/>
</dbReference>
<dbReference type="EMBL" id="CP133614">
    <property type="protein sequence ID" value="WMV18697.1"/>
    <property type="molecule type" value="Genomic_DNA"/>
</dbReference>